<sequence>MTASNSVMAIPTELECLTDAPNPYRAVMHFTHFLTIPLYMLAIYALVHKCPRILREYRNYLLWHTIGNILFEIYISIFMLPVTYLPYPVFRGSGVLKYFNVSGLIQFYLLVVIMIHTGLSILEMFKYRFNAAISNDTLSKKILHKIAIFFWVIVIIIPMFCFATLPRCHPKQEHYKQVLYDENKNNGISIQVLCNTVVTAPPLLDPVFTPLMILMTIAMLTAGTIIPQTFLSIWTKLEELSRHLSKRTIQLQKMLLISLFIQAVIHGVMLGAPLIGFVYAIVFVLPDDNIAYVLLVLVSFHGSMSTFAMIGFTKPIRLRVFSLFFSCFPFLIKPKSSIGMMTVTEIVSFVN</sequence>
<accession>A0A8R1HRD3</accession>
<evidence type="ECO:0008006" key="4">
    <source>
        <dbReference type="Google" id="ProtNLM"/>
    </source>
</evidence>
<dbReference type="PANTHER" id="PTHR46891">
    <property type="entry name" value="SERPENTINE RECEPTOR, CLASS H-RELATED"/>
    <property type="match status" value="1"/>
</dbReference>
<proteinExistence type="predicted"/>
<feature type="transmembrane region" description="Helical" evidence="1">
    <location>
        <begin position="146"/>
        <end position="165"/>
    </location>
</feature>
<evidence type="ECO:0000256" key="1">
    <source>
        <dbReference type="SAM" id="Phobius"/>
    </source>
</evidence>
<keyword evidence="1" id="KW-1133">Transmembrane helix</keyword>
<reference evidence="2" key="2">
    <citation type="submission" date="2022-06" db="UniProtKB">
        <authorList>
            <consortium name="EnsemblMetazoa"/>
        </authorList>
    </citation>
    <scope>IDENTIFICATION</scope>
    <source>
        <strain evidence="2">DF5081</strain>
    </source>
</reference>
<dbReference type="PANTHER" id="PTHR46891:SF7">
    <property type="entry name" value="SERPENTINE RECEPTOR, CLASS H"/>
    <property type="match status" value="1"/>
</dbReference>
<organism evidence="2 3">
    <name type="scientific">Caenorhabditis japonica</name>
    <dbReference type="NCBI Taxonomy" id="281687"/>
    <lineage>
        <taxon>Eukaryota</taxon>
        <taxon>Metazoa</taxon>
        <taxon>Ecdysozoa</taxon>
        <taxon>Nematoda</taxon>
        <taxon>Chromadorea</taxon>
        <taxon>Rhabditida</taxon>
        <taxon>Rhabditina</taxon>
        <taxon>Rhabditomorpha</taxon>
        <taxon>Rhabditoidea</taxon>
        <taxon>Rhabditidae</taxon>
        <taxon>Peloderinae</taxon>
        <taxon>Caenorhabditis</taxon>
    </lineage>
</organism>
<protein>
    <recommendedName>
        <fullName evidence="4">Serpentine Receptor, class H</fullName>
    </recommendedName>
</protein>
<name>A0A8R1HRD3_CAEJA</name>
<dbReference type="AlphaFoldDB" id="A0A8R1HRD3"/>
<dbReference type="Pfam" id="PF10318">
    <property type="entry name" value="7TM_GPCR_Srh"/>
    <property type="match status" value="1"/>
</dbReference>
<evidence type="ECO:0000313" key="2">
    <source>
        <dbReference type="EnsemblMetazoa" id="CJA05003.1"/>
    </source>
</evidence>
<feature type="transmembrane region" description="Helical" evidence="1">
    <location>
        <begin position="59"/>
        <end position="85"/>
    </location>
</feature>
<keyword evidence="1" id="KW-0812">Transmembrane</keyword>
<keyword evidence="3" id="KW-1185">Reference proteome</keyword>
<dbReference type="InterPro" id="IPR019422">
    <property type="entry name" value="7TM_GPCR_serpentine_rcpt_Srh"/>
</dbReference>
<feature type="transmembrane region" description="Helical" evidence="1">
    <location>
        <begin position="290"/>
        <end position="312"/>
    </location>
</feature>
<dbReference type="OMA" id="PRCHPKQ"/>
<dbReference type="EnsemblMetazoa" id="CJA05003.1">
    <property type="protein sequence ID" value="CJA05003.1"/>
    <property type="gene ID" value="WBGene00124207"/>
</dbReference>
<feature type="transmembrane region" description="Helical" evidence="1">
    <location>
        <begin position="255"/>
        <end position="284"/>
    </location>
</feature>
<feature type="transmembrane region" description="Helical" evidence="1">
    <location>
        <begin position="27"/>
        <end position="47"/>
    </location>
</feature>
<reference evidence="3" key="1">
    <citation type="submission" date="2010-08" db="EMBL/GenBank/DDBJ databases">
        <authorList>
            <consortium name="Caenorhabditis japonica Sequencing Consortium"/>
            <person name="Wilson R.K."/>
        </authorList>
    </citation>
    <scope>NUCLEOTIDE SEQUENCE [LARGE SCALE GENOMIC DNA]</scope>
    <source>
        <strain evidence="3">DF5081</strain>
    </source>
</reference>
<feature type="transmembrane region" description="Helical" evidence="1">
    <location>
        <begin position="211"/>
        <end position="234"/>
    </location>
</feature>
<evidence type="ECO:0000313" key="3">
    <source>
        <dbReference type="Proteomes" id="UP000005237"/>
    </source>
</evidence>
<keyword evidence="1" id="KW-0472">Membrane</keyword>
<feature type="transmembrane region" description="Helical" evidence="1">
    <location>
        <begin position="105"/>
        <end position="125"/>
    </location>
</feature>
<dbReference type="Proteomes" id="UP000005237">
    <property type="component" value="Unassembled WGS sequence"/>
</dbReference>